<feature type="region of interest" description="Disordered" evidence="1">
    <location>
        <begin position="205"/>
        <end position="250"/>
    </location>
</feature>
<feature type="compositionally biased region" description="Polar residues" evidence="1">
    <location>
        <begin position="83"/>
        <end position="92"/>
    </location>
</feature>
<feature type="domain" description="FCP1 homology" evidence="2">
    <location>
        <begin position="579"/>
        <end position="760"/>
    </location>
</feature>
<dbReference type="AlphaFoldDB" id="A0A9K3N9H6"/>
<proteinExistence type="predicted"/>
<feature type="region of interest" description="Disordered" evidence="1">
    <location>
        <begin position="81"/>
        <end position="126"/>
    </location>
</feature>
<dbReference type="InterPro" id="IPR004274">
    <property type="entry name" value="FCP1_dom"/>
</dbReference>
<dbReference type="PANTHER" id="PTHR12210">
    <property type="entry name" value="DULLARD PROTEIN PHOSPHATASE"/>
    <property type="match status" value="1"/>
</dbReference>
<feature type="compositionally biased region" description="Polar residues" evidence="1">
    <location>
        <begin position="104"/>
        <end position="126"/>
    </location>
</feature>
<feature type="compositionally biased region" description="Basic residues" evidence="1">
    <location>
        <begin position="529"/>
        <end position="540"/>
    </location>
</feature>
<sequence length="825" mass="91339">MENDNGNGDLNLNKSKRKRRRKAHKRQSDENLGSLEKTDPNISIGISTSVDKMSAEKSTSMAKDLNGEVEVQMKMEAVIGETSAASNVIDNTTSKRRKRKKMENNNPDLGDSLSTRESAQAGSSMTKVLGEKCDETVLGQTTTLDEHMGSKEQDHAEVANGKTGESETTDLNVNGKEKRKKKRKLKNKQPTLAEISYPQYVRGLEASKRARDSGTISTNNSASKRETMQKLNKNPDLGDILSTHESTQEGLSTAKVLELKSGETVSAKAAAPDANLMSKGDHTEDANGKTGESETTNLNVNGKGKKKRKAKSEITRPTLAEISNPQYLQNLEAARGETDSGTTSIGNSAIQQRTREKMMNNNPDLGDMLSTRESMHEGLSTTKVFEVKSGETVLANTATLDANIVSNGDHADVSGKAGESETANLNVNGKEKKKRKPKSKNKRPTLGEILNPRYLQNLEAAKTGSGTTSTDNRASKKHKRQRLNGNSDVGDILSTHESTHEGLSTTKGDHLEVVNDKMQVNETNNLNVKGKKKKKKKPKSKNNETGLESTDIESVASPQVANSEMGSTTIVLKEITHVATLGKKLIILDVNGLLADVLTERPKDIVADKYIPRRAIFKRPYLDDFLCFCFERFEVGIWSSRAMKNLVPVINFLLGDLKKKLLFLWDSCKCTDSGIGTLEVKHKHVVVKDLRKIWDEDGPKKSWVKGTFHESNTLLVDDSPYKALLNPKHTGIFPTSYSYKNRDDNFLAPKGELQTYLEGLAGADDVKTYVEQHPFGQGAIDEHSPHWAFYSSIIERLNNKNIMESLYKKSHDKRRRCHKDFYHPS</sequence>
<dbReference type="PROSITE" id="PS50969">
    <property type="entry name" value="FCP1"/>
    <property type="match status" value="1"/>
</dbReference>
<name>A0A9K3N9H6_HELAN</name>
<feature type="region of interest" description="Disordered" evidence="1">
    <location>
        <begin position="1"/>
        <end position="66"/>
    </location>
</feature>
<evidence type="ECO:0000259" key="2">
    <source>
        <dbReference type="PROSITE" id="PS50969"/>
    </source>
</evidence>
<keyword evidence="3" id="KW-0378">Hydrolase</keyword>
<dbReference type="EMBL" id="MNCJ02000324">
    <property type="protein sequence ID" value="KAF5791959.1"/>
    <property type="molecule type" value="Genomic_DNA"/>
</dbReference>
<feature type="compositionally biased region" description="Basic residues" evidence="1">
    <location>
        <begin position="177"/>
        <end position="187"/>
    </location>
</feature>
<feature type="compositionally biased region" description="Basic and acidic residues" evidence="1">
    <location>
        <begin position="144"/>
        <end position="157"/>
    </location>
</feature>
<feature type="compositionally biased region" description="Basic residues" evidence="1">
    <location>
        <begin position="431"/>
        <end position="443"/>
    </location>
</feature>
<reference evidence="3" key="2">
    <citation type="submission" date="2020-06" db="EMBL/GenBank/DDBJ databases">
        <title>Helianthus annuus Genome sequencing and assembly Release 2.</title>
        <authorList>
            <person name="Gouzy J."/>
            <person name="Langlade N."/>
            <person name="Munos S."/>
        </authorList>
    </citation>
    <scope>NUCLEOTIDE SEQUENCE</scope>
    <source>
        <tissue evidence="3">Leaves</tissue>
    </source>
</reference>
<accession>A0A9K3N9H6</accession>
<dbReference type="Pfam" id="PF03031">
    <property type="entry name" value="NIF"/>
    <property type="match status" value="1"/>
</dbReference>
<evidence type="ECO:0000256" key="1">
    <source>
        <dbReference type="SAM" id="MobiDB-lite"/>
    </source>
</evidence>
<protein>
    <recommendedName>
        <fullName evidence="2">FCP1 homology domain-containing protein</fullName>
    </recommendedName>
</protein>
<feature type="compositionally biased region" description="Basic residues" evidence="1">
    <location>
        <begin position="14"/>
        <end position="25"/>
    </location>
</feature>
<feature type="compositionally biased region" description="Polar residues" evidence="1">
    <location>
        <begin position="40"/>
        <end position="61"/>
    </location>
</feature>
<dbReference type="InterPro" id="IPR023214">
    <property type="entry name" value="HAD_sf"/>
</dbReference>
<dbReference type="SMART" id="SM00577">
    <property type="entry name" value="CPDc"/>
    <property type="match status" value="1"/>
</dbReference>
<comment type="caution">
    <text evidence="3">The sequence shown here is derived from an EMBL/GenBank/DDBJ whole genome shotgun (WGS) entry which is preliminary data.</text>
</comment>
<dbReference type="GO" id="GO:0016787">
    <property type="term" value="F:hydrolase activity"/>
    <property type="evidence" value="ECO:0007669"/>
    <property type="project" value="UniProtKB-KW"/>
</dbReference>
<dbReference type="Gene3D" id="3.40.50.1000">
    <property type="entry name" value="HAD superfamily/HAD-like"/>
    <property type="match status" value="1"/>
</dbReference>
<feature type="region of interest" description="Disordered" evidence="1">
    <location>
        <begin position="144"/>
        <end position="193"/>
    </location>
</feature>
<evidence type="ECO:0000313" key="4">
    <source>
        <dbReference type="Proteomes" id="UP000215914"/>
    </source>
</evidence>
<dbReference type="Gramene" id="mRNA:HanXRQr2_Chr09g0400651">
    <property type="protein sequence ID" value="mRNA:HanXRQr2_Chr09g0400651"/>
    <property type="gene ID" value="HanXRQr2_Chr09g0400651"/>
</dbReference>
<dbReference type="Proteomes" id="UP000215914">
    <property type="component" value="Unassembled WGS sequence"/>
</dbReference>
<feature type="region of interest" description="Disordered" evidence="1">
    <location>
        <begin position="411"/>
        <end position="559"/>
    </location>
</feature>
<organism evidence="3 4">
    <name type="scientific">Helianthus annuus</name>
    <name type="common">Common sunflower</name>
    <dbReference type="NCBI Taxonomy" id="4232"/>
    <lineage>
        <taxon>Eukaryota</taxon>
        <taxon>Viridiplantae</taxon>
        <taxon>Streptophyta</taxon>
        <taxon>Embryophyta</taxon>
        <taxon>Tracheophyta</taxon>
        <taxon>Spermatophyta</taxon>
        <taxon>Magnoliopsida</taxon>
        <taxon>eudicotyledons</taxon>
        <taxon>Gunneridae</taxon>
        <taxon>Pentapetalae</taxon>
        <taxon>asterids</taxon>
        <taxon>campanulids</taxon>
        <taxon>Asterales</taxon>
        <taxon>Asteraceae</taxon>
        <taxon>Asteroideae</taxon>
        <taxon>Heliantheae alliance</taxon>
        <taxon>Heliantheae</taxon>
        <taxon>Helianthus</taxon>
    </lineage>
</organism>
<gene>
    <name evidence="3" type="ORF">HanXRQr2_Chr09g0400651</name>
</gene>
<evidence type="ECO:0000313" key="3">
    <source>
        <dbReference type="EMBL" id="KAF5791959.1"/>
    </source>
</evidence>
<feature type="region of interest" description="Disordered" evidence="1">
    <location>
        <begin position="263"/>
        <end position="314"/>
    </location>
</feature>
<dbReference type="SUPFAM" id="SSF56784">
    <property type="entry name" value="HAD-like"/>
    <property type="match status" value="1"/>
</dbReference>
<reference evidence="3" key="1">
    <citation type="journal article" date="2017" name="Nature">
        <title>The sunflower genome provides insights into oil metabolism, flowering and Asterid evolution.</title>
        <authorList>
            <person name="Badouin H."/>
            <person name="Gouzy J."/>
            <person name="Grassa C.J."/>
            <person name="Murat F."/>
            <person name="Staton S.E."/>
            <person name="Cottret L."/>
            <person name="Lelandais-Briere C."/>
            <person name="Owens G.L."/>
            <person name="Carrere S."/>
            <person name="Mayjonade B."/>
            <person name="Legrand L."/>
            <person name="Gill N."/>
            <person name="Kane N.C."/>
            <person name="Bowers J.E."/>
            <person name="Hubner S."/>
            <person name="Bellec A."/>
            <person name="Berard A."/>
            <person name="Berges H."/>
            <person name="Blanchet N."/>
            <person name="Boniface M.C."/>
            <person name="Brunel D."/>
            <person name="Catrice O."/>
            <person name="Chaidir N."/>
            <person name="Claudel C."/>
            <person name="Donnadieu C."/>
            <person name="Faraut T."/>
            <person name="Fievet G."/>
            <person name="Helmstetter N."/>
            <person name="King M."/>
            <person name="Knapp S.J."/>
            <person name="Lai Z."/>
            <person name="Le Paslier M.C."/>
            <person name="Lippi Y."/>
            <person name="Lorenzon L."/>
            <person name="Mandel J.R."/>
            <person name="Marage G."/>
            <person name="Marchand G."/>
            <person name="Marquand E."/>
            <person name="Bret-Mestries E."/>
            <person name="Morien E."/>
            <person name="Nambeesan S."/>
            <person name="Nguyen T."/>
            <person name="Pegot-Espagnet P."/>
            <person name="Pouilly N."/>
            <person name="Raftis F."/>
            <person name="Sallet E."/>
            <person name="Schiex T."/>
            <person name="Thomas J."/>
            <person name="Vandecasteele C."/>
            <person name="Vares D."/>
            <person name="Vear F."/>
            <person name="Vautrin S."/>
            <person name="Crespi M."/>
            <person name="Mangin B."/>
            <person name="Burke J.M."/>
            <person name="Salse J."/>
            <person name="Munos S."/>
            <person name="Vincourt P."/>
            <person name="Rieseberg L.H."/>
            <person name="Langlade N.B."/>
        </authorList>
    </citation>
    <scope>NUCLEOTIDE SEQUENCE</scope>
    <source>
        <tissue evidence="3">Leaves</tissue>
    </source>
</reference>
<dbReference type="InterPro" id="IPR036412">
    <property type="entry name" value="HAD-like_sf"/>
</dbReference>
<dbReference type="InterPro" id="IPR050365">
    <property type="entry name" value="TIM50"/>
</dbReference>
<feature type="compositionally biased region" description="Low complexity" evidence="1">
    <location>
        <begin position="1"/>
        <end position="13"/>
    </location>
</feature>
<keyword evidence="4" id="KW-1185">Reference proteome</keyword>